<protein>
    <submittedName>
        <fullName evidence="3">Competence protein TfoX</fullName>
    </submittedName>
</protein>
<dbReference type="Gene3D" id="1.10.150.20">
    <property type="entry name" value="5' to 3' exonuclease, C-terminal subdomain"/>
    <property type="match status" value="1"/>
</dbReference>
<feature type="domain" description="TfoX C-terminal" evidence="1">
    <location>
        <begin position="3"/>
        <end position="80"/>
    </location>
</feature>
<proteinExistence type="predicted"/>
<evidence type="ECO:0000259" key="1">
    <source>
        <dbReference type="Pfam" id="PF04994"/>
    </source>
</evidence>
<evidence type="ECO:0000313" key="5">
    <source>
        <dbReference type="Proteomes" id="UP000599383"/>
    </source>
</evidence>
<accession>A0AA91BST5</accession>
<dbReference type="EMBL" id="WVQY01000001">
    <property type="protein sequence ID" value="NOD29792.1"/>
    <property type="molecule type" value="Genomic_DNA"/>
</dbReference>
<name>A0AA91BST5_9RHOB</name>
<dbReference type="EMBL" id="WVRA01000001">
    <property type="protein sequence ID" value="NOE17383.1"/>
    <property type="molecule type" value="Genomic_DNA"/>
</dbReference>
<dbReference type="Pfam" id="PF04994">
    <property type="entry name" value="TfoX_C"/>
    <property type="match status" value="1"/>
</dbReference>
<keyword evidence="5" id="KW-1185">Reference proteome</keyword>
<evidence type="ECO:0000313" key="4">
    <source>
        <dbReference type="Proteomes" id="UP000597886"/>
    </source>
</evidence>
<dbReference type="Proteomes" id="UP000597886">
    <property type="component" value="Unassembled WGS sequence"/>
</dbReference>
<evidence type="ECO:0000313" key="3">
    <source>
        <dbReference type="EMBL" id="NOE17383.1"/>
    </source>
</evidence>
<evidence type="ECO:0000313" key="2">
    <source>
        <dbReference type="EMBL" id="NOD29792.1"/>
    </source>
</evidence>
<dbReference type="AlphaFoldDB" id="A0AA91BST5"/>
<dbReference type="Proteomes" id="UP000599383">
    <property type="component" value="Unassembled WGS sequence"/>
</dbReference>
<dbReference type="InterPro" id="IPR007077">
    <property type="entry name" value="TfoX_C"/>
</dbReference>
<gene>
    <name evidence="2" type="ORF">GS617_05885</name>
    <name evidence="3" type="ORF">GS634_04515</name>
</gene>
<sequence>MSDPVSSIRNLGPAFEQACARAGIHSADELRQLGPDEAYARLLRAGTKAHFIGYYVLVMGLQGRPWNDCKGEEKKKLRQRFDAIKAGNSAAPENRMVADLDAVGVRVEPKDLKQV</sequence>
<reference evidence="3 5" key="1">
    <citation type="submission" date="2019-12" db="EMBL/GenBank/DDBJ databases">
        <title>Ruegeria JWLKs population differentiation of coral mucus and skeleton niches.</title>
        <authorList>
            <person name="Luo D."/>
        </authorList>
    </citation>
    <scope>NUCLEOTIDE SEQUENCE</scope>
    <source>
        <strain evidence="3">HKCCD6181</strain>
        <strain evidence="2 5">HKCCD6238</strain>
    </source>
</reference>
<dbReference type="RefSeq" id="WP_171168488.1">
    <property type="nucleotide sequence ID" value="NZ_WVQY01000001.1"/>
</dbReference>
<comment type="caution">
    <text evidence="3">The sequence shown here is derived from an EMBL/GenBank/DDBJ whole genome shotgun (WGS) entry which is preliminary data.</text>
</comment>
<organism evidence="3 4">
    <name type="scientific">Ruegeria atlantica</name>
    <dbReference type="NCBI Taxonomy" id="81569"/>
    <lineage>
        <taxon>Bacteria</taxon>
        <taxon>Pseudomonadati</taxon>
        <taxon>Pseudomonadota</taxon>
        <taxon>Alphaproteobacteria</taxon>
        <taxon>Rhodobacterales</taxon>
        <taxon>Roseobacteraceae</taxon>
        <taxon>Ruegeria</taxon>
    </lineage>
</organism>